<keyword evidence="2" id="KW-1185">Reference proteome</keyword>
<evidence type="ECO:0000313" key="1">
    <source>
        <dbReference type="EMBL" id="CAG8762320.1"/>
    </source>
</evidence>
<reference evidence="1" key="1">
    <citation type="submission" date="2021-06" db="EMBL/GenBank/DDBJ databases">
        <authorList>
            <person name="Kallberg Y."/>
            <person name="Tangrot J."/>
            <person name="Rosling A."/>
        </authorList>
    </citation>
    <scope>NUCLEOTIDE SEQUENCE</scope>
    <source>
        <strain evidence="1">28 12/20/2015</strain>
    </source>
</reference>
<organism evidence="1 2">
    <name type="scientific">Cetraspora pellucida</name>
    <dbReference type="NCBI Taxonomy" id="1433469"/>
    <lineage>
        <taxon>Eukaryota</taxon>
        <taxon>Fungi</taxon>
        <taxon>Fungi incertae sedis</taxon>
        <taxon>Mucoromycota</taxon>
        <taxon>Glomeromycotina</taxon>
        <taxon>Glomeromycetes</taxon>
        <taxon>Diversisporales</taxon>
        <taxon>Gigasporaceae</taxon>
        <taxon>Cetraspora</taxon>
    </lineage>
</organism>
<accession>A0ACA9QQR0</accession>
<comment type="caution">
    <text evidence="1">The sequence shown here is derived from an EMBL/GenBank/DDBJ whole genome shotgun (WGS) entry which is preliminary data.</text>
</comment>
<evidence type="ECO:0000313" key="2">
    <source>
        <dbReference type="Proteomes" id="UP000789366"/>
    </source>
</evidence>
<feature type="non-terminal residue" evidence="1">
    <location>
        <position position="1"/>
    </location>
</feature>
<protein>
    <submittedName>
        <fullName evidence="1">16989_t:CDS:1</fullName>
    </submittedName>
</protein>
<dbReference type="Proteomes" id="UP000789366">
    <property type="component" value="Unassembled WGS sequence"/>
</dbReference>
<gene>
    <name evidence="1" type="ORF">SPELUC_LOCUS15221</name>
</gene>
<dbReference type="EMBL" id="CAJVPW010049055">
    <property type="protein sequence ID" value="CAG8762320.1"/>
    <property type="molecule type" value="Genomic_DNA"/>
</dbReference>
<sequence length="61" mass="7222">HIKRALKKHLADNIPPKVISYSSYLVAQAFDFIDIEFYPVTNEIQKKKFLLLFQRGTSYNY</sequence>
<name>A0ACA9QQR0_9GLOM</name>
<proteinExistence type="predicted"/>